<name>A0A2X2EAM5_PSELU</name>
<dbReference type="Proteomes" id="UP000626180">
    <property type="component" value="Unassembled WGS sequence"/>
</dbReference>
<feature type="domain" description="CheR-type methyltransferase" evidence="6">
    <location>
        <begin position="15"/>
        <end position="269"/>
    </location>
</feature>
<keyword evidence="10" id="KW-1185">Reference proteome</keyword>
<keyword evidence="5" id="KW-0949">S-adenosyl-L-methionine</keyword>
<dbReference type="PRINTS" id="PR00996">
    <property type="entry name" value="CHERMTFRASE"/>
</dbReference>
<evidence type="ECO:0000313" key="7">
    <source>
        <dbReference type="EMBL" id="MBF8640337.1"/>
    </source>
</evidence>
<dbReference type="Gene3D" id="1.10.155.10">
    <property type="entry name" value="Chemotaxis receptor methyltransferase CheR, N-terminal domain"/>
    <property type="match status" value="1"/>
</dbReference>
<evidence type="ECO:0000313" key="8">
    <source>
        <dbReference type="EMBL" id="SPZ03730.1"/>
    </source>
</evidence>
<sequence>MDAIATNVEHPQGWSFQPSMEMLPSEFIAWQHLLESRVGIVIDIARRPFFQTHLTSRMRALGINDYADYYRYVTRGVTGAREWADLLNHLTTQFTQFFRHLPSFETLEAYLSQRIQLDSEATLSLWSVGCSSGEEAYSMAITASETFRKAGLSERYGVFATDISSHALSNARLGIYASEKVKHLDSSLLDRYFSNHADGTFSIASALKARLCCARLNVLELGRTPISGMDVIFCQNLLIYFRRWLRKDILNQLVSKLNPGGLLVIGVGEVTGWSHPDLIPVADERVLAFTRRVA</sequence>
<dbReference type="GO" id="GO:0008983">
    <property type="term" value="F:protein-glutamate O-methyltransferase activity"/>
    <property type="evidence" value="ECO:0007669"/>
    <property type="project" value="UniProtKB-EC"/>
</dbReference>
<dbReference type="PANTHER" id="PTHR24422">
    <property type="entry name" value="CHEMOTAXIS PROTEIN METHYLTRANSFERASE"/>
    <property type="match status" value="1"/>
</dbReference>
<comment type="catalytic activity">
    <reaction evidence="1">
        <text>L-glutamyl-[protein] + S-adenosyl-L-methionine = [protein]-L-glutamate 5-O-methyl ester + S-adenosyl-L-homocysteine</text>
        <dbReference type="Rhea" id="RHEA:24452"/>
        <dbReference type="Rhea" id="RHEA-COMP:10208"/>
        <dbReference type="Rhea" id="RHEA-COMP:10311"/>
        <dbReference type="ChEBI" id="CHEBI:29973"/>
        <dbReference type="ChEBI" id="CHEBI:57856"/>
        <dbReference type="ChEBI" id="CHEBI:59789"/>
        <dbReference type="ChEBI" id="CHEBI:82795"/>
        <dbReference type="EC" id="2.1.1.80"/>
    </reaction>
</comment>
<gene>
    <name evidence="8" type="primary">cheR_1</name>
    <name evidence="7" type="ORF">IRZ65_06560</name>
    <name evidence="8" type="ORF">NCTC11842_01105</name>
</gene>
<dbReference type="Gene3D" id="3.40.50.150">
    <property type="entry name" value="Vaccinia Virus protein VP39"/>
    <property type="match status" value="1"/>
</dbReference>
<evidence type="ECO:0000256" key="5">
    <source>
        <dbReference type="ARBA" id="ARBA00022691"/>
    </source>
</evidence>
<dbReference type="InterPro" id="IPR022642">
    <property type="entry name" value="CheR_C"/>
</dbReference>
<organism evidence="8 9">
    <name type="scientific">Pseudomonas luteola</name>
    <dbReference type="NCBI Taxonomy" id="47886"/>
    <lineage>
        <taxon>Bacteria</taxon>
        <taxon>Pseudomonadati</taxon>
        <taxon>Pseudomonadota</taxon>
        <taxon>Gammaproteobacteria</taxon>
        <taxon>Pseudomonadales</taxon>
        <taxon>Pseudomonadaceae</taxon>
        <taxon>Pseudomonas</taxon>
    </lineage>
</organism>
<dbReference type="PROSITE" id="PS50123">
    <property type="entry name" value="CHER"/>
    <property type="match status" value="1"/>
</dbReference>
<dbReference type="GO" id="GO:0032259">
    <property type="term" value="P:methylation"/>
    <property type="evidence" value="ECO:0007669"/>
    <property type="project" value="UniProtKB-KW"/>
</dbReference>
<evidence type="ECO:0000256" key="4">
    <source>
        <dbReference type="ARBA" id="ARBA00022679"/>
    </source>
</evidence>
<dbReference type="EC" id="2.1.1.80" evidence="2"/>
<evidence type="ECO:0000313" key="9">
    <source>
        <dbReference type="Proteomes" id="UP000250443"/>
    </source>
</evidence>
<accession>A0A2X2EAM5</accession>
<dbReference type="AlphaFoldDB" id="A0A2X2EAM5"/>
<dbReference type="SMART" id="SM00138">
    <property type="entry name" value="MeTrc"/>
    <property type="match status" value="1"/>
</dbReference>
<proteinExistence type="predicted"/>
<dbReference type="RefSeq" id="WP_010795385.1">
    <property type="nucleotide sequence ID" value="NZ_CP044086.1"/>
</dbReference>
<keyword evidence="4 8" id="KW-0808">Transferase</keyword>
<protein>
    <recommendedName>
        <fullName evidence="2">protein-glutamate O-methyltransferase</fullName>
        <ecNumber evidence="2">2.1.1.80</ecNumber>
    </recommendedName>
</protein>
<dbReference type="InterPro" id="IPR022641">
    <property type="entry name" value="CheR_N"/>
</dbReference>
<evidence type="ECO:0000313" key="10">
    <source>
        <dbReference type="Proteomes" id="UP000626180"/>
    </source>
</evidence>
<dbReference type="PANTHER" id="PTHR24422:SF19">
    <property type="entry name" value="CHEMOTAXIS PROTEIN METHYLTRANSFERASE"/>
    <property type="match status" value="1"/>
</dbReference>
<evidence type="ECO:0000259" key="6">
    <source>
        <dbReference type="PROSITE" id="PS50123"/>
    </source>
</evidence>
<dbReference type="Pfam" id="PF03705">
    <property type="entry name" value="CheR_N"/>
    <property type="match status" value="1"/>
</dbReference>
<dbReference type="InterPro" id="IPR029063">
    <property type="entry name" value="SAM-dependent_MTases_sf"/>
</dbReference>
<evidence type="ECO:0000256" key="3">
    <source>
        <dbReference type="ARBA" id="ARBA00022603"/>
    </source>
</evidence>
<evidence type="ECO:0000256" key="2">
    <source>
        <dbReference type="ARBA" id="ARBA00012534"/>
    </source>
</evidence>
<dbReference type="Pfam" id="PF01739">
    <property type="entry name" value="CheR"/>
    <property type="match status" value="1"/>
</dbReference>
<dbReference type="Proteomes" id="UP000250443">
    <property type="component" value="Unassembled WGS sequence"/>
</dbReference>
<keyword evidence="3 8" id="KW-0489">Methyltransferase</keyword>
<dbReference type="EMBL" id="UAUF01000009">
    <property type="protein sequence ID" value="SPZ03730.1"/>
    <property type="molecule type" value="Genomic_DNA"/>
</dbReference>
<dbReference type="SUPFAM" id="SSF47757">
    <property type="entry name" value="Chemotaxis receptor methyltransferase CheR, N-terminal domain"/>
    <property type="match status" value="1"/>
</dbReference>
<dbReference type="SUPFAM" id="SSF53335">
    <property type="entry name" value="S-adenosyl-L-methionine-dependent methyltransferases"/>
    <property type="match status" value="1"/>
</dbReference>
<reference evidence="7 10" key="2">
    <citation type="submission" date="2020-10" db="EMBL/GenBank/DDBJ databases">
        <title>Genome sequences of Pseudomonas isolates.</title>
        <authorList>
            <person name="Wessels L."/>
            <person name="Reich F."/>
            <person name="Hammerl J."/>
        </authorList>
    </citation>
    <scope>NUCLEOTIDE SEQUENCE [LARGE SCALE GENOMIC DNA]</scope>
    <source>
        <strain evidence="7 10">20-MO00624-0</strain>
    </source>
</reference>
<dbReference type="InterPro" id="IPR050903">
    <property type="entry name" value="Bact_Chemotaxis_MeTrfase"/>
</dbReference>
<dbReference type="InterPro" id="IPR000780">
    <property type="entry name" value="CheR_MeTrfase"/>
</dbReference>
<reference evidence="8 9" key="1">
    <citation type="submission" date="2018-06" db="EMBL/GenBank/DDBJ databases">
        <authorList>
            <consortium name="Pathogen Informatics"/>
            <person name="Doyle S."/>
        </authorList>
    </citation>
    <scope>NUCLEOTIDE SEQUENCE [LARGE SCALE GENOMIC DNA]</scope>
    <source>
        <strain evidence="8 9">NCTC11842</strain>
    </source>
</reference>
<dbReference type="InterPro" id="IPR036804">
    <property type="entry name" value="CheR_N_sf"/>
</dbReference>
<evidence type="ECO:0000256" key="1">
    <source>
        <dbReference type="ARBA" id="ARBA00001541"/>
    </source>
</evidence>
<dbReference type="EMBL" id="JADMCD010000002">
    <property type="protein sequence ID" value="MBF8640337.1"/>
    <property type="molecule type" value="Genomic_DNA"/>
</dbReference>